<evidence type="ECO:0000313" key="1">
    <source>
        <dbReference type="EMBL" id="ETV81440.1"/>
    </source>
</evidence>
<dbReference type="InterPro" id="IPR036397">
    <property type="entry name" value="RNaseH_sf"/>
</dbReference>
<dbReference type="GeneID" id="20807960"/>
<dbReference type="EMBL" id="KI913124">
    <property type="protein sequence ID" value="ETV81440.1"/>
    <property type="molecule type" value="Genomic_DNA"/>
</dbReference>
<dbReference type="VEuPathDB" id="FungiDB:H257_05964"/>
<organism evidence="1">
    <name type="scientific">Aphanomyces astaci</name>
    <name type="common">Crayfish plague agent</name>
    <dbReference type="NCBI Taxonomy" id="112090"/>
    <lineage>
        <taxon>Eukaryota</taxon>
        <taxon>Sar</taxon>
        <taxon>Stramenopiles</taxon>
        <taxon>Oomycota</taxon>
        <taxon>Saprolegniomycetes</taxon>
        <taxon>Saprolegniales</taxon>
        <taxon>Verrucalvaceae</taxon>
        <taxon>Aphanomyces</taxon>
    </lineage>
</organism>
<dbReference type="AlphaFoldDB" id="W4GNY3"/>
<dbReference type="PANTHER" id="PTHR47169">
    <property type="entry name" value="OS01G0541250 PROTEIN"/>
    <property type="match status" value="1"/>
</dbReference>
<sequence length="247" mass="27925">MLHDARRPCGDVASYRKESYEGKLKQEPIGECLSAVQKARRTTFRCIAAALDLSRSTLHDYYKRGIFLSLQHVHATNADLFSFEGMTNVAHVHEKWFFVLVRRKDTARGTSRNVPAQRGWCNQPAGALETKRVSVTCSIYKNMLIDQVIPAIKANWGGDSRDLMYIQQDNARLHVPPSDTKVVAACTSDDWNVQLVCQPPNSSDLNLLDLGFFRTTIQAIQEKNYSRRVDDIIAATEAAWLDVHKET</sequence>
<protein>
    <recommendedName>
        <fullName evidence="2">Tc1-like transposase DDE domain-containing protein</fullName>
    </recommendedName>
</protein>
<gene>
    <name evidence="1" type="ORF">H257_05964</name>
</gene>
<dbReference type="OrthoDB" id="10017160at2759"/>
<accession>W4GNY3</accession>
<name>W4GNY3_APHAT</name>
<evidence type="ECO:0008006" key="2">
    <source>
        <dbReference type="Google" id="ProtNLM"/>
    </source>
</evidence>
<dbReference type="RefSeq" id="XP_009829298.1">
    <property type="nucleotide sequence ID" value="XM_009830996.1"/>
</dbReference>
<proteinExistence type="predicted"/>
<dbReference type="GO" id="GO:0003676">
    <property type="term" value="F:nucleic acid binding"/>
    <property type="evidence" value="ECO:0007669"/>
    <property type="project" value="InterPro"/>
</dbReference>
<dbReference type="Gene3D" id="3.30.420.10">
    <property type="entry name" value="Ribonuclease H-like superfamily/Ribonuclease H"/>
    <property type="match status" value="1"/>
</dbReference>
<reference evidence="1" key="1">
    <citation type="submission" date="2013-12" db="EMBL/GenBank/DDBJ databases">
        <title>The Genome Sequence of Aphanomyces astaci APO3.</title>
        <authorList>
            <consortium name="The Broad Institute Genomics Platform"/>
            <person name="Russ C."/>
            <person name="Tyler B."/>
            <person name="van West P."/>
            <person name="Dieguez-Uribeondo J."/>
            <person name="Young S.K."/>
            <person name="Zeng Q."/>
            <person name="Gargeya S."/>
            <person name="Fitzgerald M."/>
            <person name="Abouelleil A."/>
            <person name="Alvarado L."/>
            <person name="Chapman S.B."/>
            <person name="Gainer-Dewar J."/>
            <person name="Goldberg J."/>
            <person name="Griggs A."/>
            <person name="Gujja S."/>
            <person name="Hansen M."/>
            <person name="Howarth C."/>
            <person name="Imamovic A."/>
            <person name="Ireland A."/>
            <person name="Larimer J."/>
            <person name="McCowan C."/>
            <person name="Murphy C."/>
            <person name="Pearson M."/>
            <person name="Poon T.W."/>
            <person name="Priest M."/>
            <person name="Roberts A."/>
            <person name="Saif S."/>
            <person name="Shea T."/>
            <person name="Sykes S."/>
            <person name="Wortman J."/>
            <person name="Nusbaum C."/>
            <person name="Birren B."/>
        </authorList>
    </citation>
    <scope>NUCLEOTIDE SEQUENCE [LARGE SCALE GENOMIC DNA]</scope>
    <source>
        <strain evidence="1">APO3</strain>
    </source>
</reference>